<dbReference type="GeneID" id="110746152"/>
<keyword evidence="3" id="KW-0808">Transferase</keyword>
<evidence type="ECO:0000256" key="4">
    <source>
        <dbReference type="ARBA" id="ARBA00023180"/>
    </source>
</evidence>
<dbReference type="PANTHER" id="PTHR20961">
    <property type="entry name" value="GLYCOSYLTRANSFERASE"/>
    <property type="match status" value="1"/>
</dbReference>
<sequence length="511" mass="58104">MPQGKMNAAKDKKITAECRSISSSCIFPAMGNAGDPKKIYDLIIAIFTEMEMCGYFPFLGWLDLVINKLLIFELTTTNTDQNIQLSVGVGLEMLQVEQTNSPQQVIKGKHPDQKIRTPTGLIAENGPQAETKISEVVTKNLEPICNVLEPRTNFCEISRDVRVDGKSSTVSIVSSQMDVLAGNSPWTIRPYARKEDKKPMNHTRPWSVKPVIGDQEIPRCSRNHSVPAILFSNGGYTGNHFHEFTDIVVPLFITSRKYDGEVQFLISDLWTWWVAKFQAILKGLSNYELIDIDKEAVHCFPSITVGLKRHPKDLTIDPSKHSYSMKDFREFLRNTYSLKRANAIRIRDGQRKKPRLLIISRQRTRCFTNLRQITKMARTLGYRVTVEEADRNMSRIAQVVNSCDVLMGVHGAGLTNILFLPENSIFIQILPIGGFEWIATNYFGVPSKGMNLNYLEYKISKEESTLKNDPHTTPIRGWEGFKSTFLNAQNMKLNVNRFRPTLLKALELLHY</sequence>
<dbReference type="PANTHER" id="PTHR20961:SF5">
    <property type="entry name" value="GLYCOSYLTRANSFERASE-RELATED"/>
    <property type="match status" value="1"/>
</dbReference>
<dbReference type="RefSeq" id="XP_021802065.1">
    <property type="nucleotide sequence ID" value="XM_021946373.1"/>
</dbReference>
<reference evidence="7" key="1">
    <citation type="submission" date="2025-08" db="UniProtKB">
        <authorList>
            <consortium name="RefSeq"/>
        </authorList>
    </citation>
    <scope>IDENTIFICATION</scope>
</reference>
<gene>
    <name evidence="7" type="primary">LOC110746152</name>
</gene>
<feature type="domain" description="Glycosyltransferase 61 catalytic" evidence="5">
    <location>
        <begin position="322"/>
        <end position="426"/>
    </location>
</feature>
<organism evidence="6 7">
    <name type="scientific">Prunus avium</name>
    <name type="common">Cherry</name>
    <name type="synonym">Cerasus avium</name>
    <dbReference type="NCBI Taxonomy" id="42229"/>
    <lineage>
        <taxon>Eukaryota</taxon>
        <taxon>Viridiplantae</taxon>
        <taxon>Streptophyta</taxon>
        <taxon>Embryophyta</taxon>
        <taxon>Tracheophyta</taxon>
        <taxon>Spermatophyta</taxon>
        <taxon>Magnoliopsida</taxon>
        <taxon>eudicotyledons</taxon>
        <taxon>Gunneridae</taxon>
        <taxon>Pentapetalae</taxon>
        <taxon>rosids</taxon>
        <taxon>fabids</taxon>
        <taxon>Rosales</taxon>
        <taxon>Rosaceae</taxon>
        <taxon>Amygdaloideae</taxon>
        <taxon>Amygdaleae</taxon>
        <taxon>Prunus</taxon>
    </lineage>
</organism>
<comment type="subcellular location">
    <subcellularLocation>
        <location evidence="1">Golgi apparatus membrane</location>
        <topology evidence="1">Single-pass type II membrane protein</topology>
    </subcellularLocation>
</comment>
<dbReference type="Pfam" id="PF04577">
    <property type="entry name" value="Glyco_transf_61"/>
    <property type="match status" value="1"/>
</dbReference>
<dbReference type="InterPro" id="IPR049625">
    <property type="entry name" value="Glyco_transf_61_cat"/>
</dbReference>
<name>A0A6P5RAW6_PRUAV</name>
<dbReference type="GO" id="GO:0000139">
    <property type="term" value="C:Golgi membrane"/>
    <property type="evidence" value="ECO:0007669"/>
    <property type="project" value="UniProtKB-SubCell"/>
</dbReference>
<evidence type="ECO:0000256" key="3">
    <source>
        <dbReference type="ARBA" id="ARBA00022679"/>
    </source>
</evidence>
<dbReference type="GO" id="GO:0016763">
    <property type="term" value="F:pentosyltransferase activity"/>
    <property type="evidence" value="ECO:0007669"/>
    <property type="project" value="UniProtKB-ARBA"/>
</dbReference>
<evidence type="ECO:0000256" key="2">
    <source>
        <dbReference type="ARBA" id="ARBA00022676"/>
    </source>
</evidence>
<keyword evidence="2" id="KW-0328">Glycosyltransferase</keyword>
<keyword evidence="4" id="KW-0325">Glycoprotein</keyword>
<evidence type="ECO:0000256" key="1">
    <source>
        <dbReference type="ARBA" id="ARBA00004323"/>
    </source>
</evidence>
<dbReference type="AlphaFoldDB" id="A0A6P5RAW6"/>
<evidence type="ECO:0000259" key="5">
    <source>
        <dbReference type="Pfam" id="PF04577"/>
    </source>
</evidence>
<accession>A0A6P5RAW6</accession>
<evidence type="ECO:0000313" key="7">
    <source>
        <dbReference type="RefSeq" id="XP_021802065.1"/>
    </source>
</evidence>
<proteinExistence type="predicted"/>
<protein>
    <submittedName>
        <fullName evidence="7">Uncharacterized protein LOC110746152</fullName>
    </submittedName>
</protein>
<dbReference type="Proteomes" id="UP000515124">
    <property type="component" value="Unplaced"/>
</dbReference>
<dbReference type="KEGG" id="pavi:110746152"/>
<evidence type="ECO:0000313" key="6">
    <source>
        <dbReference type="Proteomes" id="UP000515124"/>
    </source>
</evidence>
<dbReference type="InterPro" id="IPR007657">
    <property type="entry name" value="Glycosyltransferase_61"/>
</dbReference>
<keyword evidence="6" id="KW-1185">Reference proteome</keyword>